<keyword evidence="4" id="KW-0106">Calcium</keyword>
<evidence type="ECO:0000313" key="7">
    <source>
        <dbReference type="EMBL" id="MBC9795752.1"/>
    </source>
</evidence>
<dbReference type="GO" id="GO:0004065">
    <property type="term" value="F:arylsulfatase activity"/>
    <property type="evidence" value="ECO:0007669"/>
    <property type="project" value="TreeGrafter"/>
</dbReference>
<dbReference type="InterPro" id="IPR000917">
    <property type="entry name" value="Sulfatase_N"/>
</dbReference>
<dbReference type="PROSITE" id="PS00523">
    <property type="entry name" value="SULFATASE_1"/>
    <property type="match status" value="1"/>
</dbReference>
<comment type="caution">
    <text evidence="7">The sequence shown here is derived from an EMBL/GenBank/DDBJ whole genome shotgun (WGS) entry which is preliminary data.</text>
</comment>
<keyword evidence="8" id="KW-1185">Reference proteome</keyword>
<reference evidence="7 8" key="1">
    <citation type="submission" date="2020-09" db="EMBL/GenBank/DDBJ databases">
        <title>Sinomicrobium weinanense sp. nov., a halophilic bacteria isolated from saline-alkali soil.</title>
        <authorList>
            <person name="Wu P."/>
            <person name="Ren H."/>
            <person name="Mei Y."/>
            <person name="Liang Y."/>
            <person name="Chen Z."/>
        </authorList>
    </citation>
    <scope>NUCLEOTIDE SEQUENCE [LARGE SCALE GENOMIC DNA]</scope>
    <source>
        <strain evidence="7 8">FJxs</strain>
    </source>
</reference>
<gene>
    <name evidence="7" type="ORF">IBL28_07230</name>
</gene>
<dbReference type="AlphaFoldDB" id="A0A926JQR3"/>
<evidence type="ECO:0000256" key="5">
    <source>
        <dbReference type="SAM" id="Phobius"/>
    </source>
</evidence>
<organism evidence="7 8">
    <name type="scientific">Sinomicrobium weinanense</name>
    <dbReference type="NCBI Taxonomy" id="2842200"/>
    <lineage>
        <taxon>Bacteria</taxon>
        <taxon>Pseudomonadati</taxon>
        <taxon>Bacteroidota</taxon>
        <taxon>Flavobacteriia</taxon>
        <taxon>Flavobacteriales</taxon>
        <taxon>Flavobacteriaceae</taxon>
        <taxon>Sinomicrobium</taxon>
    </lineage>
</organism>
<dbReference type="Proteomes" id="UP000653730">
    <property type="component" value="Unassembled WGS sequence"/>
</dbReference>
<dbReference type="RefSeq" id="WP_187964899.1">
    <property type="nucleotide sequence ID" value="NZ_JACVDC010000014.1"/>
</dbReference>
<dbReference type="EMBL" id="JACVDC010000014">
    <property type="protein sequence ID" value="MBC9795752.1"/>
    <property type="molecule type" value="Genomic_DNA"/>
</dbReference>
<protein>
    <submittedName>
        <fullName evidence="7">Arylsulfatase</fullName>
    </submittedName>
</protein>
<dbReference type="SUPFAM" id="SSF53649">
    <property type="entry name" value="Alkaline phosphatase-like"/>
    <property type="match status" value="1"/>
</dbReference>
<keyword evidence="3" id="KW-0378">Hydrolase</keyword>
<name>A0A926JQR3_9FLAO</name>
<evidence type="ECO:0000256" key="1">
    <source>
        <dbReference type="ARBA" id="ARBA00008779"/>
    </source>
</evidence>
<keyword evidence="2" id="KW-0479">Metal-binding</keyword>
<dbReference type="PROSITE" id="PS51257">
    <property type="entry name" value="PROKAR_LIPOPROTEIN"/>
    <property type="match status" value="1"/>
</dbReference>
<evidence type="ECO:0000313" key="8">
    <source>
        <dbReference type="Proteomes" id="UP000653730"/>
    </source>
</evidence>
<evidence type="ECO:0000256" key="3">
    <source>
        <dbReference type="ARBA" id="ARBA00022801"/>
    </source>
</evidence>
<dbReference type="InterPro" id="IPR050738">
    <property type="entry name" value="Sulfatase"/>
</dbReference>
<evidence type="ECO:0000256" key="4">
    <source>
        <dbReference type="ARBA" id="ARBA00022837"/>
    </source>
</evidence>
<dbReference type="CDD" id="cd16143">
    <property type="entry name" value="ARS_like"/>
    <property type="match status" value="1"/>
</dbReference>
<accession>A0A926JQR3</accession>
<comment type="similarity">
    <text evidence="1">Belongs to the sulfatase family.</text>
</comment>
<dbReference type="PANTHER" id="PTHR42693">
    <property type="entry name" value="ARYLSULFATASE FAMILY MEMBER"/>
    <property type="match status" value="1"/>
</dbReference>
<dbReference type="PANTHER" id="PTHR42693:SF53">
    <property type="entry name" value="ENDO-4-O-SULFATASE"/>
    <property type="match status" value="1"/>
</dbReference>
<dbReference type="Gene3D" id="3.40.720.10">
    <property type="entry name" value="Alkaline Phosphatase, subunit A"/>
    <property type="match status" value="1"/>
</dbReference>
<keyword evidence="5" id="KW-0472">Membrane</keyword>
<evidence type="ECO:0000259" key="6">
    <source>
        <dbReference type="Pfam" id="PF00884"/>
    </source>
</evidence>
<feature type="transmembrane region" description="Helical" evidence="5">
    <location>
        <begin position="12"/>
        <end position="33"/>
    </location>
</feature>
<dbReference type="InterPro" id="IPR017850">
    <property type="entry name" value="Alkaline_phosphatase_core_sf"/>
</dbReference>
<dbReference type="GO" id="GO:0046872">
    <property type="term" value="F:metal ion binding"/>
    <property type="evidence" value="ECO:0007669"/>
    <property type="project" value="UniProtKB-KW"/>
</dbReference>
<keyword evidence="5" id="KW-1133">Transmembrane helix</keyword>
<dbReference type="InterPro" id="IPR024607">
    <property type="entry name" value="Sulfatase_CS"/>
</dbReference>
<dbReference type="Gene3D" id="3.30.1120.10">
    <property type="match status" value="1"/>
</dbReference>
<dbReference type="Pfam" id="PF00884">
    <property type="entry name" value="Sulfatase"/>
    <property type="match status" value="1"/>
</dbReference>
<proteinExistence type="inferred from homology"/>
<evidence type="ECO:0000256" key="2">
    <source>
        <dbReference type="ARBA" id="ARBA00022723"/>
    </source>
</evidence>
<feature type="domain" description="Sulfatase N-terminal" evidence="6">
    <location>
        <begin position="46"/>
        <end position="408"/>
    </location>
</feature>
<keyword evidence="5" id="KW-0812">Transmembrane</keyword>
<sequence length="507" mass="55835">MKLLENRSVLQSVFLFRIKYGIGIIGIGLLLVFSCGHTPEKGSGRPNVLIILADDMGYGDLGAYNRHSKVPTPNIDKLASQGIMFTEAYCPVAVCSPSRYALMTGTYPWRSWNKSGAMKNYERSMIAPGQLTLPQMLKKAGYETAGFGKWHLGTLFPTTDGKKPAGYGAFYAEDNGANIDVSQAVSDGPTDRGFDQWLGFSSPSECWILDGNRIMGSVIHKKYTIDAASGTENLEKIPLEDYLPFITEKSIDYLREYSKKENDKPFFLYFSPYVPHVPLAVHPDFIGVTGAGAYADYVHELDHYVGQILDELERSGLKENTIILFASDNGSQFGTKNPGDNMPEGTRTDTAGHKPNFPLRGGKWTAYEGGVRTPLIAAWPGHFPAGVKSDQLFGLNDVMATLAPVAGYELGNGTTTDGFNLLTAFQGENDNKRTSIVVQSSSNVYGLRDGQWKLIKFPKKGRNTCYELYDLQNDPSESNNLAEQYPDKVGKMKSELHKILEGSSTTR</sequence>